<dbReference type="AlphaFoldDB" id="A0A0V0GRN9"/>
<feature type="non-terminal residue" evidence="2">
    <location>
        <position position="1"/>
    </location>
</feature>
<keyword evidence="1" id="KW-0812">Transmembrane</keyword>
<protein>
    <submittedName>
        <fullName evidence="2">Putative ovule protein</fullName>
    </submittedName>
</protein>
<reference evidence="2" key="1">
    <citation type="submission" date="2015-12" db="EMBL/GenBank/DDBJ databases">
        <title>Gene expression during late stages of embryo sac development: a critical building block for successful pollen-pistil interactions.</title>
        <authorList>
            <person name="Liu Y."/>
            <person name="Joly V."/>
            <person name="Sabar M."/>
            <person name="Matton D.P."/>
        </authorList>
    </citation>
    <scope>NUCLEOTIDE SEQUENCE</scope>
</reference>
<feature type="transmembrane region" description="Helical" evidence="1">
    <location>
        <begin position="6"/>
        <end position="24"/>
    </location>
</feature>
<organism evidence="2">
    <name type="scientific">Solanum chacoense</name>
    <name type="common">Chaco potato</name>
    <dbReference type="NCBI Taxonomy" id="4108"/>
    <lineage>
        <taxon>Eukaryota</taxon>
        <taxon>Viridiplantae</taxon>
        <taxon>Streptophyta</taxon>
        <taxon>Embryophyta</taxon>
        <taxon>Tracheophyta</taxon>
        <taxon>Spermatophyta</taxon>
        <taxon>Magnoliopsida</taxon>
        <taxon>eudicotyledons</taxon>
        <taxon>Gunneridae</taxon>
        <taxon>Pentapetalae</taxon>
        <taxon>asterids</taxon>
        <taxon>lamiids</taxon>
        <taxon>Solanales</taxon>
        <taxon>Solanaceae</taxon>
        <taxon>Solanoideae</taxon>
        <taxon>Solaneae</taxon>
        <taxon>Solanum</taxon>
    </lineage>
</organism>
<dbReference type="EMBL" id="GEDG01032389">
    <property type="protein sequence ID" value="JAP10837.1"/>
    <property type="molecule type" value="Transcribed_RNA"/>
</dbReference>
<keyword evidence="1" id="KW-0472">Membrane</keyword>
<sequence>FHWSCPFFFVNVLFPLSCCSLFLLEVTRGIFMILDTYLVFPFVWRNCFPPQQRWIVVFHARVSS</sequence>
<keyword evidence="1" id="KW-1133">Transmembrane helix</keyword>
<proteinExistence type="predicted"/>
<name>A0A0V0GRN9_SOLCH</name>
<evidence type="ECO:0000313" key="2">
    <source>
        <dbReference type="EMBL" id="JAP10837.1"/>
    </source>
</evidence>
<accession>A0A0V0GRN9</accession>
<evidence type="ECO:0000256" key="1">
    <source>
        <dbReference type="SAM" id="Phobius"/>
    </source>
</evidence>